<evidence type="ECO:0000256" key="5">
    <source>
        <dbReference type="ARBA" id="ARBA00023242"/>
    </source>
</evidence>
<dbReference type="Pfam" id="PF10390">
    <property type="entry name" value="ELL"/>
    <property type="match status" value="1"/>
</dbReference>
<feature type="compositionally biased region" description="Polar residues" evidence="7">
    <location>
        <begin position="267"/>
        <end position="283"/>
    </location>
</feature>
<dbReference type="InterPro" id="IPR010844">
    <property type="entry name" value="Occludin_ELL"/>
</dbReference>
<dbReference type="Proteomes" id="UP001142055">
    <property type="component" value="Chromosome 2"/>
</dbReference>
<feature type="region of interest" description="Disordered" evidence="7">
    <location>
        <begin position="263"/>
        <end position="360"/>
    </location>
</feature>
<comment type="caution">
    <text evidence="9">The sequence shown here is derived from an EMBL/GenBank/DDBJ whole genome shotgun (WGS) entry which is preliminary data.</text>
</comment>
<name>A0A9Q0RLZ4_BLOTA</name>
<feature type="compositionally biased region" description="Low complexity" evidence="7">
    <location>
        <begin position="285"/>
        <end position="304"/>
    </location>
</feature>
<feature type="domain" description="OCEL" evidence="8">
    <location>
        <begin position="467"/>
        <end position="576"/>
    </location>
</feature>
<dbReference type="PANTHER" id="PTHR23288">
    <property type="entry name" value="OCCLUDIN AND RNA POLYMERASE II ELONGATION FACTOR ELL"/>
    <property type="match status" value="1"/>
</dbReference>
<dbReference type="Pfam" id="PF07303">
    <property type="entry name" value="Occludin_ELL"/>
    <property type="match status" value="1"/>
</dbReference>
<dbReference type="SUPFAM" id="SSF46785">
    <property type="entry name" value="Winged helix' DNA-binding domain"/>
    <property type="match status" value="1"/>
</dbReference>
<feature type="region of interest" description="Disordered" evidence="7">
    <location>
        <begin position="400"/>
        <end position="464"/>
    </location>
</feature>
<sequence length="592" mass="66338">MESLGKVMLRMQIHANDDSYRTTKVKMAVAAEQEHKKYNTKVIQSSDPNVGRKVKVKRPPYGLKHPPAPPSAYPSMNQGNVSNTTSSMYKQQPPSSSTTSLSSMPRFTKFSNNVGNNQSKPMNNNINNNNSYHNNNGIVSESTKKSIREQLVHMLALRPMKLSDILIRVQDKFKETLDKTVIFNVLTSLATAKDGATYYLNDSSWDEVQMDWLHYSKEERDIVHKRNPLLTVIPTINNQSTLTTINTTTTTITPVVEPIHHVGLNGRSVTGHGNNLNGNSISPLSDGSVRSQSSPSSACASPRSLKSSPYKANTLKRNTDITNGNNGLKKFKSDNIRHVPNTTSNGNGKPYSSSNANSYSSSLDKLNNIISDHESPESRNHSFISNSNCYKSSMPLIHDSSNLIGKKGGDSSNDRETFNGRMMSNPYQRISGNGSGSINSTPNSSPDSGISHVGNVLSSDSSHADSDDYLSKYTKIQSNEQLSQYKADFYAEYPEYRRLYDYVEGVSREFENLRESILSKEEESEEWHDLIRQTIEKYNEVKHKSRYHKAQKRLNYLHYKLLHIKNLISEFNRNQEKGASNLARFGSSQIKS</sequence>
<dbReference type="Gene3D" id="1.10.10.2670">
    <property type="entry name" value="E3 ubiquitin-protein ligase"/>
    <property type="match status" value="1"/>
</dbReference>
<evidence type="ECO:0000256" key="4">
    <source>
        <dbReference type="ARBA" id="ARBA00023163"/>
    </source>
</evidence>
<keyword evidence="4" id="KW-0804">Transcription</keyword>
<keyword evidence="5" id="KW-0539">Nucleus</keyword>
<dbReference type="PROSITE" id="PS51980">
    <property type="entry name" value="OCEL"/>
    <property type="match status" value="1"/>
</dbReference>
<evidence type="ECO:0000256" key="1">
    <source>
        <dbReference type="ARBA" id="ARBA00004123"/>
    </source>
</evidence>
<dbReference type="SUPFAM" id="SSF144292">
    <property type="entry name" value="occludin/ELL-like"/>
    <property type="match status" value="1"/>
</dbReference>
<dbReference type="OMA" id="DECVPEP"/>
<dbReference type="InterPro" id="IPR031176">
    <property type="entry name" value="ELL/occludin"/>
</dbReference>
<reference evidence="9" key="1">
    <citation type="submission" date="2022-12" db="EMBL/GenBank/DDBJ databases">
        <title>Genome assemblies of Blomia tropicalis.</title>
        <authorList>
            <person name="Cui Y."/>
        </authorList>
    </citation>
    <scope>NUCLEOTIDE SEQUENCE</scope>
    <source>
        <tissue evidence="9">Adult mites</tissue>
    </source>
</reference>
<feature type="region of interest" description="Disordered" evidence="7">
    <location>
        <begin position="51"/>
        <end position="123"/>
    </location>
</feature>
<feature type="compositionally biased region" description="Low complexity" evidence="7">
    <location>
        <begin position="351"/>
        <end position="360"/>
    </location>
</feature>
<evidence type="ECO:0000256" key="3">
    <source>
        <dbReference type="ARBA" id="ARBA00023015"/>
    </source>
</evidence>
<gene>
    <name evidence="9" type="ORF">RDWZM_004792</name>
</gene>
<dbReference type="InterPro" id="IPR042065">
    <property type="entry name" value="E3_ELL-like"/>
</dbReference>
<dbReference type="GO" id="GO:0006368">
    <property type="term" value="P:transcription elongation by RNA polymerase II"/>
    <property type="evidence" value="ECO:0007669"/>
    <property type="project" value="InterPro"/>
</dbReference>
<dbReference type="GO" id="GO:0008023">
    <property type="term" value="C:transcription elongation factor complex"/>
    <property type="evidence" value="ECO:0007669"/>
    <property type="project" value="InterPro"/>
</dbReference>
<comment type="similarity">
    <text evidence="2 6">Belongs to the ELL/occludin family.</text>
</comment>
<dbReference type="GO" id="GO:0032968">
    <property type="term" value="P:positive regulation of transcription elongation by RNA polymerase II"/>
    <property type="evidence" value="ECO:0007669"/>
    <property type="project" value="TreeGrafter"/>
</dbReference>
<evidence type="ECO:0000256" key="2">
    <source>
        <dbReference type="ARBA" id="ARBA00009171"/>
    </source>
</evidence>
<accession>A0A9Q0RLZ4</accession>
<evidence type="ECO:0000256" key="6">
    <source>
        <dbReference type="PROSITE-ProRule" id="PRU01324"/>
    </source>
</evidence>
<keyword evidence="10" id="KW-1185">Reference proteome</keyword>
<evidence type="ECO:0000313" key="10">
    <source>
        <dbReference type="Proteomes" id="UP001142055"/>
    </source>
</evidence>
<evidence type="ECO:0000256" key="7">
    <source>
        <dbReference type="SAM" id="MobiDB-lite"/>
    </source>
</evidence>
<dbReference type="InterPro" id="IPR019464">
    <property type="entry name" value="ELL_N"/>
</dbReference>
<evidence type="ECO:0000313" key="9">
    <source>
        <dbReference type="EMBL" id="KAJ6218980.1"/>
    </source>
</evidence>
<keyword evidence="3" id="KW-0805">Transcription regulation</keyword>
<protein>
    <recommendedName>
        <fullName evidence="8">OCEL domain-containing protein</fullName>
    </recommendedName>
</protein>
<feature type="compositionally biased region" description="Polar residues" evidence="7">
    <location>
        <begin position="74"/>
        <end position="94"/>
    </location>
</feature>
<dbReference type="GO" id="GO:0000987">
    <property type="term" value="F:cis-regulatory region sequence-specific DNA binding"/>
    <property type="evidence" value="ECO:0007669"/>
    <property type="project" value="TreeGrafter"/>
</dbReference>
<dbReference type="Gene3D" id="6.10.140.340">
    <property type="match status" value="1"/>
</dbReference>
<proteinExistence type="inferred from homology"/>
<dbReference type="EMBL" id="JAPWDV010000002">
    <property type="protein sequence ID" value="KAJ6218980.1"/>
    <property type="molecule type" value="Genomic_DNA"/>
</dbReference>
<dbReference type="InterPro" id="IPR036390">
    <property type="entry name" value="WH_DNA-bd_sf"/>
</dbReference>
<dbReference type="PANTHER" id="PTHR23288:SF17">
    <property type="entry name" value="RNA POLYMERASE II ELONGATION FACTOR ELL"/>
    <property type="match status" value="1"/>
</dbReference>
<dbReference type="GO" id="GO:0042795">
    <property type="term" value="P:snRNA transcription by RNA polymerase II"/>
    <property type="evidence" value="ECO:0007669"/>
    <property type="project" value="TreeGrafter"/>
</dbReference>
<organism evidence="9 10">
    <name type="scientific">Blomia tropicalis</name>
    <name type="common">Mite</name>
    <dbReference type="NCBI Taxonomy" id="40697"/>
    <lineage>
        <taxon>Eukaryota</taxon>
        <taxon>Metazoa</taxon>
        <taxon>Ecdysozoa</taxon>
        <taxon>Arthropoda</taxon>
        <taxon>Chelicerata</taxon>
        <taxon>Arachnida</taxon>
        <taxon>Acari</taxon>
        <taxon>Acariformes</taxon>
        <taxon>Sarcoptiformes</taxon>
        <taxon>Astigmata</taxon>
        <taxon>Glycyphagoidea</taxon>
        <taxon>Echimyopodidae</taxon>
        <taxon>Blomia</taxon>
    </lineage>
</organism>
<dbReference type="AlphaFoldDB" id="A0A9Q0RLZ4"/>
<evidence type="ECO:0000259" key="8">
    <source>
        <dbReference type="PROSITE" id="PS51980"/>
    </source>
</evidence>
<comment type="subcellular location">
    <subcellularLocation>
        <location evidence="1">Nucleus</location>
    </subcellularLocation>
</comment>
<feature type="compositionally biased region" description="Basic and acidic residues" evidence="7">
    <location>
        <begin position="407"/>
        <end position="418"/>
    </location>
</feature>
<feature type="compositionally biased region" description="Low complexity" evidence="7">
    <location>
        <begin position="430"/>
        <end position="446"/>
    </location>
</feature>